<evidence type="ECO:0000313" key="2">
    <source>
        <dbReference type="EMBL" id="KIG15979.1"/>
    </source>
</evidence>
<dbReference type="Proteomes" id="UP000031599">
    <property type="component" value="Unassembled WGS sequence"/>
</dbReference>
<sequence>MTSARVAAALAIFCVALGCEFQIPAATYIHQTALISVQAEVVELGPLNPARVGLPSDAPIAEPMPHDRFSFEAVVVDPDGNQLPASEIESIWFQCGVFGCEINGNLDGAPLPQYQRRCDEIEPDESIEQGPLSMDDRCRIGEGDGRFEFVVPELGPMMADNRVANYYGVIAWNGRSAEDCWDARVALDGLFDNCGFIIRSVKVGPSWWMLAYASEVLGIETQIPVWQIPFAVYGQAANRTPSPTVEVRIDGAIAGSYPDVASFSVAPGSTIALEVSYDEYEQFGQTYFRANLDAENQKFWFEPAVELLVAVPHTTNAIHSTADIDADLLVPLDFVVDELAKPGRSTIFLVHNDDRYGEGVVRLDFEVQP</sequence>
<evidence type="ECO:0000313" key="3">
    <source>
        <dbReference type="Proteomes" id="UP000031599"/>
    </source>
</evidence>
<feature type="signal peptide" evidence="1">
    <location>
        <begin position="1"/>
        <end position="25"/>
    </location>
</feature>
<name>A0A0C1ZE75_9BACT</name>
<comment type="caution">
    <text evidence="2">The sequence shown here is derived from an EMBL/GenBank/DDBJ whole genome shotgun (WGS) entry which is preliminary data.</text>
</comment>
<organism evidence="2 3">
    <name type="scientific">Enhygromyxa salina</name>
    <dbReference type="NCBI Taxonomy" id="215803"/>
    <lineage>
        <taxon>Bacteria</taxon>
        <taxon>Pseudomonadati</taxon>
        <taxon>Myxococcota</taxon>
        <taxon>Polyangia</taxon>
        <taxon>Nannocystales</taxon>
        <taxon>Nannocystaceae</taxon>
        <taxon>Enhygromyxa</taxon>
    </lineage>
</organism>
<dbReference type="RefSeq" id="WP_052550518.1">
    <property type="nucleotide sequence ID" value="NZ_JMCC02000044.1"/>
</dbReference>
<accession>A0A0C1ZE75</accession>
<feature type="chain" id="PRO_5002144107" description="PEGA domain-containing protein" evidence="1">
    <location>
        <begin position="26"/>
        <end position="369"/>
    </location>
</feature>
<evidence type="ECO:0000256" key="1">
    <source>
        <dbReference type="SAM" id="SignalP"/>
    </source>
</evidence>
<proteinExistence type="predicted"/>
<evidence type="ECO:0008006" key="4">
    <source>
        <dbReference type="Google" id="ProtNLM"/>
    </source>
</evidence>
<dbReference type="AlphaFoldDB" id="A0A0C1ZE75"/>
<reference evidence="2 3" key="1">
    <citation type="submission" date="2014-12" db="EMBL/GenBank/DDBJ databases">
        <title>Genome assembly of Enhygromyxa salina DSM 15201.</title>
        <authorList>
            <person name="Sharma G."/>
            <person name="Subramanian S."/>
        </authorList>
    </citation>
    <scope>NUCLEOTIDE SEQUENCE [LARGE SCALE GENOMIC DNA]</scope>
    <source>
        <strain evidence="2 3">DSM 15201</strain>
    </source>
</reference>
<dbReference type="EMBL" id="JMCC02000044">
    <property type="protein sequence ID" value="KIG15979.1"/>
    <property type="molecule type" value="Genomic_DNA"/>
</dbReference>
<protein>
    <recommendedName>
        <fullName evidence="4">PEGA domain-containing protein</fullName>
    </recommendedName>
</protein>
<keyword evidence="1" id="KW-0732">Signal</keyword>
<dbReference type="PROSITE" id="PS51257">
    <property type="entry name" value="PROKAR_LIPOPROTEIN"/>
    <property type="match status" value="1"/>
</dbReference>
<gene>
    <name evidence="2" type="ORF">DB30_05033</name>
</gene>